<evidence type="ECO:0000256" key="7">
    <source>
        <dbReference type="ARBA" id="ARBA00023204"/>
    </source>
</evidence>
<comment type="similarity">
    <text evidence="2">Belongs to the RecN family.</text>
</comment>
<dbReference type="EMBL" id="JABEND010000005">
    <property type="protein sequence ID" value="NNG36183.1"/>
    <property type="molecule type" value="Genomic_DNA"/>
</dbReference>
<dbReference type="InterPro" id="IPR004604">
    <property type="entry name" value="DNA_recomb/repair_RecN"/>
</dbReference>
<accession>A0A849A9C8</accession>
<reference evidence="10 11" key="1">
    <citation type="submission" date="2020-05" db="EMBL/GenBank/DDBJ databases">
        <title>Nakamurella sp. DB0629 isolated from air conditioner.</title>
        <authorList>
            <person name="Kim D.H."/>
            <person name="Kim D.-U."/>
        </authorList>
    </citation>
    <scope>NUCLEOTIDE SEQUENCE [LARGE SCALE GENOMIC DNA]</scope>
    <source>
        <strain evidence="10 11">DB0629</strain>
    </source>
</reference>
<dbReference type="InterPro" id="IPR027417">
    <property type="entry name" value="P-loop_NTPase"/>
</dbReference>
<dbReference type="AlphaFoldDB" id="A0A849A9C8"/>
<dbReference type="Gene3D" id="3.40.50.300">
    <property type="entry name" value="P-loop containing nucleotide triphosphate hydrolases"/>
    <property type="match status" value="2"/>
</dbReference>
<dbReference type="GO" id="GO:0005524">
    <property type="term" value="F:ATP binding"/>
    <property type="evidence" value="ECO:0007669"/>
    <property type="project" value="UniProtKB-KW"/>
</dbReference>
<dbReference type="GO" id="GO:0006281">
    <property type="term" value="P:DNA repair"/>
    <property type="evidence" value="ECO:0007669"/>
    <property type="project" value="UniProtKB-KW"/>
</dbReference>
<keyword evidence="11" id="KW-1185">Reference proteome</keyword>
<proteinExistence type="inferred from homology"/>
<evidence type="ECO:0000256" key="3">
    <source>
        <dbReference type="ARBA" id="ARBA00021315"/>
    </source>
</evidence>
<dbReference type="RefSeq" id="WP_171199861.1">
    <property type="nucleotide sequence ID" value="NZ_JABEND010000005.1"/>
</dbReference>
<dbReference type="SUPFAM" id="SSF52540">
    <property type="entry name" value="P-loop containing nucleoside triphosphate hydrolases"/>
    <property type="match status" value="2"/>
</dbReference>
<dbReference type="CDD" id="cd03241">
    <property type="entry name" value="ABC_RecN"/>
    <property type="match status" value="1"/>
</dbReference>
<organism evidence="10 11">
    <name type="scientific">Nakamurella aerolata</name>
    <dbReference type="NCBI Taxonomy" id="1656892"/>
    <lineage>
        <taxon>Bacteria</taxon>
        <taxon>Bacillati</taxon>
        <taxon>Actinomycetota</taxon>
        <taxon>Actinomycetes</taxon>
        <taxon>Nakamurellales</taxon>
        <taxon>Nakamurellaceae</taxon>
        <taxon>Nakamurella</taxon>
    </lineage>
</organism>
<dbReference type="GO" id="GO:0043590">
    <property type="term" value="C:bacterial nucleoid"/>
    <property type="evidence" value="ECO:0007669"/>
    <property type="project" value="TreeGrafter"/>
</dbReference>
<evidence type="ECO:0000256" key="4">
    <source>
        <dbReference type="ARBA" id="ARBA00022741"/>
    </source>
</evidence>
<dbReference type="InterPro" id="IPR003395">
    <property type="entry name" value="RecF/RecN/SMC_N"/>
</dbReference>
<dbReference type="PIRSF" id="PIRSF003128">
    <property type="entry name" value="RecN"/>
    <property type="match status" value="1"/>
</dbReference>
<dbReference type="Proteomes" id="UP000562984">
    <property type="component" value="Unassembled WGS sequence"/>
</dbReference>
<keyword evidence="6" id="KW-0067">ATP-binding</keyword>
<evidence type="ECO:0000256" key="6">
    <source>
        <dbReference type="ARBA" id="ARBA00022840"/>
    </source>
</evidence>
<comment type="function">
    <text evidence="1">May be involved in recombinational repair of damaged DNA.</text>
</comment>
<keyword evidence="7" id="KW-0234">DNA repair</keyword>
<evidence type="ECO:0000256" key="8">
    <source>
        <dbReference type="ARBA" id="ARBA00033408"/>
    </source>
</evidence>
<dbReference type="PANTHER" id="PTHR11059:SF0">
    <property type="entry name" value="DNA REPAIR PROTEIN RECN"/>
    <property type="match status" value="1"/>
</dbReference>
<evidence type="ECO:0000313" key="11">
    <source>
        <dbReference type="Proteomes" id="UP000562984"/>
    </source>
</evidence>
<evidence type="ECO:0000256" key="1">
    <source>
        <dbReference type="ARBA" id="ARBA00003618"/>
    </source>
</evidence>
<sequence length="609" mass="62030">MLSELRISGLGVIADAGLNPHPGFTVVTGETGAGKTMVVTALGLVAGGRADAARVRVGADRAVVEARWEATSPAAERAITEAVESVGGDVDDDGSAICVRTVSAEGRSRAHLGGRSVPLGALASISQQLLAIHGQQEAISLLSPSVQRRVLDRYAGLDTSTAAETSRGATGSAGSGRGGPLAGYRTARAGWLAARAELADRVGRARELAQREQLLRMGLTEIDALAPQPGEDAELIATVKRLENVDGMRTAAAGAAAALSGVGGSGDPDAPTAAGLADTAARQLAGSGDDELAGMVPAVQQAVSVLTEVGADLAGYLDTLDADPAALDRALTRQAELRALTRKYGADVDEVLAWAEAARTELASLDTSDAALGELRQRVDTLAAEVAAAAAKLTARRRKAAAALSKQATTELKKLAMSRSALRVAVTGRAVEPGADPAATDTPLVQIDGQWWHAGQDGVDHVEILLTPHPGSPELPITKGASGGELSRVMLALEVVLAGADTVGTLVFDEVDAGVGGRAATEIGSRLAALAKSHQVIVVTHLAQVAAYADRQYVVDGAAGTRKNTGVHAAGVRVVEGADRELELARMLGGTDTDAALAHARDLLTAARG</sequence>
<comment type="caution">
    <text evidence="10">The sequence shown here is derived from an EMBL/GenBank/DDBJ whole genome shotgun (WGS) entry which is preliminary data.</text>
</comment>
<gene>
    <name evidence="10" type="primary">recN</name>
    <name evidence="10" type="ORF">HKD39_10735</name>
</gene>
<feature type="domain" description="RecF/RecN/SMC N-terminal" evidence="9">
    <location>
        <begin position="2"/>
        <end position="555"/>
    </location>
</feature>
<evidence type="ECO:0000313" key="10">
    <source>
        <dbReference type="EMBL" id="NNG36183.1"/>
    </source>
</evidence>
<evidence type="ECO:0000256" key="5">
    <source>
        <dbReference type="ARBA" id="ARBA00022763"/>
    </source>
</evidence>
<keyword evidence="4" id="KW-0547">Nucleotide-binding</keyword>
<dbReference type="GO" id="GO:0009432">
    <property type="term" value="P:SOS response"/>
    <property type="evidence" value="ECO:0007669"/>
    <property type="project" value="TreeGrafter"/>
</dbReference>
<dbReference type="NCBIfam" id="TIGR00634">
    <property type="entry name" value="recN"/>
    <property type="match status" value="1"/>
</dbReference>
<keyword evidence="5" id="KW-0227">DNA damage</keyword>
<dbReference type="GO" id="GO:0006310">
    <property type="term" value="P:DNA recombination"/>
    <property type="evidence" value="ECO:0007669"/>
    <property type="project" value="InterPro"/>
</dbReference>
<dbReference type="Pfam" id="PF02463">
    <property type="entry name" value="SMC_N"/>
    <property type="match status" value="1"/>
</dbReference>
<protein>
    <recommendedName>
        <fullName evidence="3">DNA repair protein RecN</fullName>
    </recommendedName>
    <alternativeName>
        <fullName evidence="8">Recombination protein N</fullName>
    </alternativeName>
</protein>
<dbReference type="PANTHER" id="PTHR11059">
    <property type="entry name" value="DNA REPAIR PROTEIN RECN"/>
    <property type="match status" value="1"/>
</dbReference>
<name>A0A849A9C8_9ACTN</name>
<evidence type="ECO:0000256" key="2">
    <source>
        <dbReference type="ARBA" id="ARBA00009441"/>
    </source>
</evidence>
<evidence type="ECO:0000259" key="9">
    <source>
        <dbReference type="Pfam" id="PF02463"/>
    </source>
</evidence>